<evidence type="ECO:0000313" key="1">
    <source>
        <dbReference type="EMBL" id="MDQ0199797.1"/>
    </source>
</evidence>
<accession>A0ABT9XY19</accession>
<name>A0ABT9XY19_9BACI</name>
<keyword evidence="2" id="KW-1185">Reference proteome</keyword>
<organism evidence="1 2">
    <name type="scientific">Neobacillus ginsengisoli</name>
    <dbReference type="NCBI Taxonomy" id="904295"/>
    <lineage>
        <taxon>Bacteria</taxon>
        <taxon>Bacillati</taxon>
        <taxon>Bacillota</taxon>
        <taxon>Bacilli</taxon>
        <taxon>Bacillales</taxon>
        <taxon>Bacillaceae</taxon>
        <taxon>Neobacillus</taxon>
    </lineage>
</organism>
<evidence type="ECO:0000313" key="2">
    <source>
        <dbReference type="Proteomes" id="UP001224122"/>
    </source>
</evidence>
<reference evidence="1 2" key="1">
    <citation type="submission" date="2023-07" db="EMBL/GenBank/DDBJ databases">
        <title>Genomic Encyclopedia of Type Strains, Phase IV (KMG-IV): sequencing the most valuable type-strain genomes for metagenomic binning, comparative biology and taxonomic classification.</title>
        <authorList>
            <person name="Goeker M."/>
        </authorList>
    </citation>
    <scope>NUCLEOTIDE SEQUENCE [LARGE SCALE GENOMIC DNA]</scope>
    <source>
        <strain evidence="1 2">DSM 27594</strain>
    </source>
</reference>
<comment type="caution">
    <text evidence="1">The sequence shown here is derived from an EMBL/GenBank/DDBJ whole genome shotgun (WGS) entry which is preliminary data.</text>
</comment>
<dbReference type="EMBL" id="JAUSTW010000004">
    <property type="protein sequence ID" value="MDQ0199797.1"/>
    <property type="molecule type" value="Genomic_DNA"/>
</dbReference>
<dbReference type="Proteomes" id="UP001224122">
    <property type="component" value="Unassembled WGS sequence"/>
</dbReference>
<protein>
    <submittedName>
        <fullName evidence="1">Uncharacterized protein</fullName>
    </submittedName>
</protein>
<sequence>MIWDSLEHTCQGHGFQLPNSLFKKDYIEIQKRTVIFTSAFFIS</sequence>
<gene>
    <name evidence="1" type="ORF">J2S10_002979</name>
</gene>
<proteinExistence type="predicted"/>